<keyword evidence="4" id="KW-1133">Transmembrane helix</keyword>
<dbReference type="RefSeq" id="WP_085752173.1">
    <property type="nucleotide sequence ID" value="NZ_BSPR01000006.1"/>
</dbReference>
<accession>A0A1W6LCI5</accession>
<reference evidence="7 8" key="1">
    <citation type="submission" date="2016-04" db="EMBL/GenBank/DDBJ databases">
        <title>Complete genome sequence of natural rubber-degrading, novel Gram-negative bacterium, Rhizobacter gummiphilus strain NS21.</title>
        <authorList>
            <person name="Tabata M."/>
            <person name="Kasai D."/>
            <person name="Fukuda M."/>
        </authorList>
    </citation>
    <scope>NUCLEOTIDE SEQUENCE [LARGE SCALE GENOMIC DNA]</scope>
    <source>
        <strain evidence="7 8">NS21</strain>
    </source>
</reference>
<evidence type="ECO:0000313" key="8">
    <source>
        <dbReference type="Proteomes" id="UP000193427"/>
    </source>
</evidence>
<feature type="domain" description="EamA" evidence="6">
    <location>
        <begin position="11"/>
        <end position="141"/>
    </location>
</feature>
<evidence type="ECO:0000313" key="7">
    <source>
        <dbReference type="EMBL" id="ARN21878.1"/>
    </source>
</evidence>
<dbReference type="OrthoDB" id="4167046at2"/>
<feature type="domain" description="EamA" evidence="6">
    <location>
        <begin position="157"/>
        <end position="302"/>
    </location>
</feature>
<evidence type="ECO:0000259" key="6">
    <source>
        <dbReference type="Pfam" id="PF00892"/>
    </source>
</evidence>
<dbReference type="SUPFAM" id="SSF103481">
    <property type="entry name" value="Multidrug resistance efflux transporter EmrE"/>
    <property type="match status" value="2"/>
</dbReference>
<evidence type="ECO:0000256" key="2">
    <source>
        <dbReference type="ARBA" id="ARBA00022475"/>
    </source>
</evidence>
<dbReference type="InterPro" id="IPR051258">
    <property type="entry name" value="Diverse_Substrate_Transporter"/>
</dbReference>
<dbReference type="InterPro" id="IPR037185">
    <property type="entry name" value="EmrE-like"/>
</dbReference>
<protein>
    <recommendedName>
        <fullName evidence="6">EamA domain-containing protein</fullName>
    </recommendedName>
</protein>
<dbReference type="InterPro" id="IPR000620">
    <property type="entry name" value="EamA_dom"/>
</dbReference>
<dbReference type="PANTHER" id="PTHR42920">
    <property type="entry name" value="OS03G0707200 PROTEIN-RELATED"/>
    <property type="match status" value="1"/>
</dbReference>
<gene>
    <name evidence="7" type="ORF">A4W93_19330</name>
</gene>
<dbReference type="STRING" id="946333.A4W93_19330"/>
<organism evidence="7 8">
    <name type="scientific">Piscinibacter gummiphilus</name>
    <dbReference type="NCBI Taxonomy" id="946333"/>
    <lineage>
        <taxon>Bacteria</taxon>
        <taxon>Pseudomonadati</taxon>
        <taxon>Pseudomonadota</taxon>
        <taxon>Betaproteobacteria</taxon>
        <taxon>Burkholderiales</taxon>
        <taxon>Sphaerotilaceae</taxon>
        <taxon>Piscinibacter</taxon>
    </lineage>
</organism>
<dbReference type="Proteomes" id="UP000193427">
    <property type="component" value="Chromosome"/>
</dbReference>
<evidence type="ECO:0000256" key="3">
    <source>
        <dbReference type="ARBA" id="ARBA00022692"/>
    </source>
</evidence>
<evidence type="ECO:0000256" key="4">
    <source>
        <dbReference type="ARBA" id="ARBA00022989"/>
    </source>
</evidence>
<dbReference type="GO" id="GO:0005886">
    <property type="term" value="C:plasma membrane"/>
    <property type="evidence" value="ECO:0007669"/>
    <property type="project" value="UniProtKB-SubCell"/>
</dbReference>
<keyword evidence="3" id="KW-0812">Transmembrane</keyword>
<proteinExistence type="predicted"/>
<dbReference type="KEGG" id="rgu:A4W93_19330"/>
<dbReference type="EMBL" id="CP015118">
    <property type="protein sequence ID" value="ARN21878.1"/>
    <property type="molecule type" value="Genomic_DNA"/>
</dbReference>
<keyword evidence="2" id="KW-1003">Cell membrane</keyword>
<dbReference type="Pfam" id="PF00892">
    <property type="entry name" value="EamA"/>
    <property type="match status" value="2"/>
</dbReference>
<name>A0A1W6LCI5_9BURK</name>
<evidence type="ECO:0000256" key="1">
    <source>
        <dbReference type="ARBA" id="ARBA00004651"/>
    </source>
</evidence>
<evidence type="ECO:0000256" key="5">
    <source>
        <dbReference type="ARBA" id="ARBA00023136"/>
    </source>
</evidence>
<dbReference type="AlphaFoldDB" id="A0A1W6LCI5"/>
<keyword evidence="5" id="KW-0472">Membrane</keyword>
<comment type="subcellular location">
    <subcellularLocation>
        <location evidence="1">Cell membrane</location>
        <topology evidence="1">Multi-pass membrane protein</topology>
    </subcellularLocation>
</comment>
<keyword evidence="8" id="KW-1185">Reference proteome</keyword>
<dbReference type="PANTHER" id="PTHR42920:SF11">
    <property type="entry name" value="INNER MEMBRANE PROTEIN YTFF"/>
    <property type="match status" value="1"/>
</dbReference>
<sequence length="308" mass="33614">MTHRLTARVALVLTLPPLLWAGNAVVGRALVGSVPPLTLNAMRWALAFFLLLPLGWRALSRPQEILSRWKYLVVLGLLGVGSYNALQYMAVHTSTPINITLITASMPLWMLGVGLLFFREPARRRQLYGAALSLAGVALVLSHGHPSTLLELRLVQGDLLILLAAALWAGYSWLLVRPPASMQGENRPAWNWAEFLLIQVVFGGAWAWLFAGAEHLFLQPEPIVWSAKLWFGWFYVALGASIVAYWLWGVGVAAVGPSIGAFFINLTPLFAALLSAALLSEPPRWFHVVAFALIAAGIVVTSVAPKKV</sequence>